<gene>
    <name evidence="2" type="ORF">ASIM_LOCUS14818</name>
</gene>
<dbReference type="AlphaFoldDB" id="A0A0M3K372"/>
<reference evidence="4" key="1">
    <citation type="submission" date="2017-02" db="UniProtKB">
        <authorList>
            <consortium name="WormBaseParasite"/>
        </authorList>
    </citation>
    <scope>IDENTIFICATION</scope>
</reference>
<evidence type="ECO:0000313" key="4">
    <source>
        <dbReference type="WBParaSite" id="ASIM_0001540901-mRNA-1"/>
    </source>
</evidence>
<keyword evidence="3" id="KW-1185">Reference proteome</keyword>
<organism evidence="4">
    <name type="scientific">Anisakis simplex</name>
    <name type="common">Herring worm</name>
    <dbReference type="NCBI Taxonomy" id="6269"/>
    <lineage>
        <taxon>Eukaryota</taxon>
        <taxon>Metazoa</taxon>
        <taxon>Ecdysozoa</taxon>
        <taxon>Nematoda</taxon>
        <taxon>Chromadorea</taxon>
        <taxon>Rhabditida</taxon>
        <taxon>Spirurina</taxon>
        <taxon>Ascaridomorpha</taxon>
        <taxon>Ascaridoidea</taxon>
        <taxon>Anisakidae</taxon>
        <taxon>Anisakis</taxon>
        <taxon>Anisakis simplex complex</taxon>
    </lineage>
</organism>
<reference evidence="2 3" key="2">
    <citation type="submission" date="2018-11" db="EMBL/GenBank/DDBJ databases">
        <authorList>
            <consortium name="Pathogen Informatics"/>
        </authorList>
    </citation>
    <scope>NUCLEOTIDE SEQUENCE [LARGE SCALE GENOMIC DNA]</scope>
</reference>
<name>A0A0M3K372_ANISI</name>
<proteinExistence type="predicted"/>
<evidence type="ECO:0000313" key="3">
    <source>
        <dbReference type="Proteomes" id="UP000267096"/>
    </source>
</evidence>
<dbReference type="WBParaSite" id="ASIM_0001540901-mRNA-1">
    <property type="protein sequence ID" value="ASIM_0001540901-mRNA-1"/>
    <property type="gene ID" value="ASIM_0001540901"/>
</dbReference>
<dbReference type="Proteomes" id="UP000267096">
    <property type="component" value="Unassembled WGS sequence"/>
</dbReference>
<feature type="region of interest" description="Disordered" evidence="1">
    <location>
        <begin position="43"/>
        <end position="100"/>
    </location>
</feature>
<feature type="compositionally biased region" description="Low complexity" evidence="1">
    <location>
        <begin position="51"/>
        <end position="65"/>
    </location>
</feature>
<protein>
    <submittedName>
        <fullName evidence="4">Transposase</fullName>
    </submittedName>
</protein>
<evidence type="ECO:0000313" key="2">
    <source>
        <dbReference type="EMBL" id="VDK53437.1"/>
    </source>
</evidence>
<accession>A0A0M3K372</accession>
<dbReference type="EMBL" id="UYRR01031946">
    <property type="protein sequence ID" value="VDK53437.1"/>
    <property type="molecule type" value="Genomic_DNA"/>
</dbReference>
<evidence type="ECO:0000256" key="1">
    <source>
        <dbReference type="SAM" id="MobiDB-lite"/>
    </source>
</evidence>
<feature type="compositionally biased region" description="Low complexity" evidence="1">
    <location>
        <begin position="75"/>
        <end position="86"/>
    </location>
</feature>
<sequence>MNATDLWASVQREAALLSRFTNADVKLTYACAYNAASRDVLARATSPTRQRSLASPLSRSSSSARCEMPSPLNASSSTTSQTQTSTAVPCSLPNTTCSVR</sequence>